<evidence type="ECO:0000313" key="5">
    <source>
        <dbReference type="Proteomes" id="UP000190188"/>
    </source>
</evidence>
<comment type="caution">
    <text evidence="4">The sequence shown here is derived from an EMBL/GenBank/DDBJ whole genome shotgun (WGS) entry which is preliminary data.</text>
</comment>
<dbReference type="PRINTS" id="PR00455">
    <property type="entry name" value="HTHTETR"/>
</dbReference>
<dbReference type="InterPro" id="IPR050624">
    <property type="entry name" value="HTH-type_Tx_Regulator"/>
</dbReference>
<dbReference type="InterPro" id="IPR036271">
    <property type="entry name" value="Tet_transcr_reg_TetR-rel_C_sf"/>
</dbReference>
<feature type="DNA-binding region" description="H-T-H motif" evidence="2">
    <location>
        <begin position="26"/>
        <end position="45"/>
    </location>
</feature>
<dbReference type="Proteomes" id="UP000190188">
    <property type="component" value="Unassembled WGS sequence"/>
</dbReference>
<feature type="domain" description="HTH tetR-type" evidence="3">
    <location>
        <begin position="3"/>
        <end position="63"/>
    </location>
</feature>
<dbReference type="EMBL" id="MSZX01000012">
    <property type="protein sequence ID" value="OPA74123.1"/>
    <property type="molecule type" value="Genomic_DNA"/>
</dbReference>
<dbReference type="PANTHER" id="PTHR43479">
    <property type="entry name" value="ACREF/ENVCD OPERON REPRESSOR-RELATED"/>
    <property type="match status" value="1"/>
</dbReference>
<organism evidence="4 5">
    <name type="scientific">Paenibacillus selenitireducens</name>
    <dbReference type="NCBI Taxonomy" id="1324314"/>
    <lineage>
        <taxon>Bacteria</taxon>
        <taxon>Bacillati</taxon>
        <taxon>Bacillota</taxon>
        <taxon>Bacilli</taxon>
        <taxon>Bacillales</taxon>
        <taxon>Paenibacillaceae</taxon>
        <taxon>Paenibacillus</taxon>
    </lineage>
</organism>
<dbReference type="PANTHER" id="PTHR43479:SF11">
    <property type="entry name" value="ACREF_ENVCD OPERON REPRESSOR-RELATED"/>
    <property type="match status" value="1"/>
</dbReference>
<dbReference type="Pfam" id="PF00440">
    <property type="entry name" value="TetR_N"/>
    <property type="match status" value="1"/>
</dbReference>
<evidence type="ECO:0000259" key="3">
    <source>
        <dbReference type="PROSITE" id="PS50977"/>
    </source>
</evidence>
<evidence type="ECO:0000256" key="1">
    <source>
        <dbReference type="ARBA" id="ARBA00023125"/>
    </source>
</evidence>
<dbReference type="RefSeq" id="WP_078502039.1">
    <property type="nucleotide sequence ID" value="NZ_MSZX01000012.1"/>
</dbReference>
<dbReference type="Gene3D" id="1.10.357.10">
    <property type="entry name" value="Tetracycline Repressor, domain 2"/>
    <property type="match status" value="1"/>
</dbReference>
<dbReference type="InterPro" id="IPR001647">
    <property type="entry name" value="HTH_TetR"/>
</dbReference>
<dbReference type="STRING" id="1324314.BVG16_25580"/>
<evidence type="ECO:0000313" key="4">
    <source>
        <dbReference type="EMBL" id="OPA74123.1"/>
    </source>
</evidence>
<reference evidence="4 5" key="1">
    <citation type="submission" date="2017-01" db="EMBL/GenBank/DDBJ databases">
        <title>Genome analysis of Paenibacillus selenitrireducens ES3-24.</title>
        <authorList>
            <person name="Xu D."/>
            <person name="Yao R."/>
            <person name="Zheng S."/>
        </authorList>
    </citation>
    <scope>NUCLEOTIDE SEQUENCE [LARGE SCALE GENOMIC DNA]</scope>
    <source>
        <strain evidence="4 5">ES3-24</strain>
    </source>
</reference>
<dbReference type="InterPro" id="IPR023772">
    <property type="entry name" value="DNA-bd_HTH_TetR-type_CS"/>
</dbReference>
<dbReference type="OrthoDB" id="9812484at2"/>
<protein>
    <submittedName>
        <fullName evidence="4">TetR family transcriptional regulator</fullName>
    </submittedName>
</protein>
<dbReference type="PROSITE" id="PS01081">
    <property type="entry name" value="HTH_TETR_1"/>
    <property type="match status" value="1"/>
</dbReference>
<dbReference type="SUPFAM" id="SSF48498">
    <property type="entry name" value="Tetracyclin repressor-like, C-terminal domain"/>
    <property type="match status" value="1"/>
</dbReference>
<dbReference type="InterPro" id="IPR009057">
    <property type="entry name" value="Homeodomain-like_sf"/>
</dbReference>
<dbReference type="SUPFAM" id="SSF46689">
    <property type="entry name" value="Homeodomain-like"/>
    <property type="match status" value="1"/>
</dbReference>
<evidence type="ECO:0000256" key="2">
    <source>
        <dbReference type="PROSITE-ProRule" id="PRU00335"/>
    </source>
</evidence>
<keyword evidence="1 2" id="KW-0238">DNA-binding</keyword>
<dbReference type="AlphaFoldDB" id="A0A1T2X3H2"/>
<sequence length="192" mass="22326">MIIDRRKQVVEAAAKSFALFGYKATTMDQIAKIANVGKGTIYTFFANKEELFDEILQQVMLEMKRIADGAIQEDKPFFDNLYRVLDGVLDYRSQHELVIQLSHEVRDFGTQMAKEGLNKIESMLLNYIEQQVQIGIERQELKRCDPQVTAFIMLKLYVALTADWRKLNEPLDKEAIKQNFRLYLIEGLAFHK</sequence>
<dbReference type="PROSITE" id="PS50977">
    <property type="entry name" value="HTH_TETR_2"/>
    <property type="match status" value="1"/>
</dbReference>
<accession>A0A1T2X3H2</accession>
<keyword evidence="5" id="KW-1185">Reference proteome</keyword>
<dbReference type="GO" id="GO:0003677">
    <property type="term" value="F:DNA binding"/>
    <property type="evidence" value="ECO:0007669"/>
    <property type="project" value="UniProtKB-UniRule"/>
</dbReference>
<gene>
    <name evidence="4" type="ORF">BVG16_25580</name>
</gene>
<name>A0A1T2X3H2_9BACL</name>
<proteinExistence type="predicted"/>